<dbReference type="Gene3D" id="3.40.190.10">
    <property type="entry name" value="Periplasmic binding protein-like II"/>
    <property type="match status" value="1"/>
</dbReference>
<dbReference type="InterPro" id="IPR042100">
    <property type="entry name" value="Bug_dom1"/>
</dbReference>
<keyword evidence="2" id="KW-0732">Signal</keyword>
<protein>
    <submittedName>
        <fullName evidence="3">Tripartite tricarboxylate transporter substrate binding protein</fullName>
    </submittedName>
</protein>
<sequence>MDMHRRQFGAAALAMAAAWTAGAQEAYPSRAITLVVAYAPTGDTDAMARLYAAKLSARLKQPVVVLNRPGAAGTIGSRYVSQAAPDGHTLLFAPNTVATAPLVMKPEALTYDVLNDFAPIVQTSICPLILVANPATGFKTLADVVDAARGGRQLSFGTPGPGSPMHIAGEWLNRAAGIGIQHVPYRANVAAQIIGGHVPLGYVTLGTVAQYLQAGKVTALAVTDPARSSFLPAVPTIAESGYPEVVVGAWHGFFAPKGTPDHVVALLNRHLNEILRMPDVVETLKHFAAEPVGGPPARLKELVAADHRRLGGIIGQLGIRAD</sequence>
<dbReference type="PANTHER" id="PTHR42928">
    <property type="entry name" value="TRICARBOXYLATE-BINDING PROTEIN"/>
    <property type="match status" value="1"/>
</dbReference>
<dbReference type="EMBL" id="BAAAEN010000051">
    <property type="protein sequence ID" value="GAA0534492.1"/>
    <property type="molecule type" value="Genomic_DNA"/>
</dbReference>
<feature type="signal peptide" evidence="2">
    <location>
        <begin position="1"/>
        <end position="23"/>
    </location>
</feature>
<evidence type="ECO:0000313" key="3">
    <source>
        <dbReference type="EMBL" id="GAA0534492.1"/>
    </source>
</evidence>
<gene>
    <name evidence="3" type="ORF">GCM10009097_59410</name>
</gene>
<dbReference type="SUPFAM" id="SSF53850">
    <property type="entry name" value="Periplasmic binding protein-like II"/>
    <property type="match status" value="1"/>
</dbReference>
<dbReference type="Gene3D" id="3.40.190.150">
    <property type="entry name" value="Bordetella uptake gene, domain 1"/>
    <property type="match status" value="1"/>
</dbReference>
<keyword evidence="4" id="KW-1185">Reference proteome</keyword>
<dbReference type="Proteomes" id="UP001501706">
    <property type="component" value="Unassembled WGS sequence"/>
</dbReference>
<dbReference type="PROSITE" id="PS51318">
    <property type="entry name" value="TAT"/>
    <property type="match status" value="1"/>
</dbReference>
<comment type="caution">
    <text evidence="3">The sequence shown here is derived from an EMBL/GenBank/DDBJ whole genome shotgun (WGS) entry which is preliminary data.</text>
</comment>
<dbReference type="Pfam" id="PF03401">
    <property type="entry name" value="TctC"/>
    <property type="match status" value="1"/>
</dbReference>
<accession>A0ABN1D6A7</accession>
<evidence type="ECO:0000256" key="1">
    <source>
        <dbReference type="ARBA" id="ARBA00006987"/>
    </source>
</evidence>
<dbReference type="RefSeq" id="WP_132980425.1">
    <property type="nucleotide sequence ID" value="NZ_BAAAEN010000051.1"/>
</dbReference>
<evidence type="ECO:0000313" key="4">
    <source>
        <dbReference type="Proteomes" id="UP001501706"/>
    </source>
</evidence>
<dbReference type="InterPro" id="IPR006311">
    <property type="entry name" value="TAT_signal"/>
</dbReference>
<feature type="chain" id="PRO_5047513180" evidence="2">
    <location>
        <begin position="24"/>
        <end position="322"/>
    </location>
</feature>
<proteinExistence type="inferred from homology"/>
<dbReference type="PIRSF" id="PIRSF017082">
    <property type="entry name" value="YflP"/>
    <property type="match status" value="1"/>
</dbReference>
<dbReference type="InterPro" id="IPR005064">
    <property type="entry name" value="BUG"/>
</dbReference>
<organism evidence="3 4">
    <name type="scientific">Pigmentiphaga daeguensis</name>
    <dbReference type="NCBI Taxonomy" id="414049"/>
    <lineage>
        <taxon>Bacteria</taxon>
        <taxon>Pseudomonadati</taxon>
        <taxon>Pseudomonadota</taxon>
        <taxon>Betaproteobacteria</taxon>
        <taxon>Burkholderiales</taxon>
        <taxon>Alcaligenaceae</taxon>
        <taxon>Pigmentiphaga</taxon>
    </lineage>
</organism>
<name>A0ABN1D6A7_9BURK</name>
<dbReference type="PANTHER" id="PTHR42928:SF5">
    <property type="entry name" value="BLR1237 PROTEIN"/>
    <property type="match status" value="1"/>
</dbReference>
<comment type="similarity">
    <text evidence="1">Belongs to the UPF0065 (bug) family.</text>
</comment>
<reference evidence="3 4" key="1">
    <citation type="journal article" date="2019" name="Int. J. Syst. Evol. Microbiol.">
        <title>The Global Catalogue of Microorganisms (GCM) 10K type strain sequencing project: providing services to taxonomists for standard genome sequencing and annotation.</title>
        <authorList>
            <consortium name="The Broad Institute Genomics Platform"/>
            <consortium name="The Broad Institute Genome Sequencing Center for Infectious Disease"/>
            <person name="Wu L."/>
            <person name="Ma J."/>
        </authorList>
    </citation>
    <scope>NUCLEOTIDE SEQUENCE [LARGE SCALE GENOMIC DNA]</scope>
    <source>
        <strain evidence="3 4">JCM 14330</strain>
    </source>
</reference>
<evidence type="ECO:0000256" key="2">
    <source>
        <dbReference type="SAM" id="SignalP"/>
    </source>
</evidence>